<proteinExistence type="predicted"/>
<sequence length="134" mass="15138">MKCCVIVMLVEGLSMFVDLLPLELQMLDVILGMEFLYTHYASMDCHKKEVIFRKPGLAEVVFRCQRKIVPTSLISALEAEKLLRKGYTTFSCTCSKSAGKEVETRKCFDVNKFLNVFPVDLSGSPLDRKGGIDY</sequence>
<keyword evidence="2" id="KW-0645">Protease</keyword>
<protein>
    <submittedName>
        <fullName evidence="2">Gag protease polyprotein-like protein</fullName>
    </submittedName>
</protein>
<feature type="chain" id="PRO_5023044727" evidence="1">
    <location>
        <begin position="20"/>
        <end position="134"/>
    </location>
</feature>
<organism evidence="2 3">
    <name type="scientific">Cucumis melo var. makuwa</name>
    <name type="common">Oriental melon</name>
    <dbReference type="NCBI Taxonomy" id="1194695"/>
    <lineage>
        <taxon>Eukaryota</taxon>
        <taxon>Viridiplantae</taxon>
        <taxon>Streptophyta</taxon>
        <taxon>Embryophyta</taxon>
        <taxon>Tracheophyta</taxon>
        <taxon>Spermatophyta</taxon>
        <taxon>Magnoliopsida</taxon>
        <taxon>eudicotyledons</taxon>
        <taxon>Gunneridae</taxon>
        <taxon>Pentapetalae</taxon>
        <taxon>rosids</taxon>
        <taxon>fabids</taxon>
        <taxon>Cucurbitales</taxon>
        <taxon>Cucurbitaceae</taxon>
        <taxon>Benincaseae</taxon>
        <taxon>Cucumis</taxon>
    </lineage>
</organism>
<dbReference type="GO" id="GO:0006508">
    <property type="term" value="P:proteolysis"/>
    <property type="evidence" value="ECO:0007669"/>
    <property type="project" value="UniProtKB-KW"/>
</dbReference>
<dbReference type="InterPro" id="IPR021109">
    <property type="entry name" value="Peptidase_aspartic_dom_sf"/>
</dbReference>
<dbReference type="Gene3D" id="2.40.70.10">
    <property type="entry name" value="Acid Proteases"/>
    <property type="match status" value="1"/>
</dbReference>
<dbReference type="AlphaFoldDB" id="A0A5A7U7J9"/>
<comment type="caution">
    <text evidence="2">The sequence shown here is derived from an EMBL/GenBank/DDBJ whole genome shotgun (WGS) entry which is preliminary data.</text>
</comment>
<evidence type="ECO:0000256" key="1">
    <source>
        <dbReference type="SAM" id="SignalP"/>
    </source>
</evidence>
<keyword evidence="2" id="KW-0378">Hydrolase</keyword>
<dbReference type="EMBL" id="SSTE01011342">
    <property type="protein sequence ID" value="KAA0051180.1"/>
    <property type="molecule type" value="Genomic_DNA"/>
</dbReference>
<dbReference type="Proteomes" id="UP000321393">
    <property type="component" value="Unassembled WGS sequence"/>
</dbReference>
<accession>A0A5A7U7J9</accession>
<keyword evidence="1" id="KW-0732">Signal</keyword>
<dbReference type="OrthoDB" id="437338at2759"/>
<name>A0A5A7U7J9_CUCMM</name>
<evidence type="ECO:0000313" key="3">
    <source>
        <dbReference type="Proteomes" id="UP000321393"/>
    </source>
</evidence>
<reference evidence="2 3" key="1">
    <citation type="submission" date="2019-08" db="EMBL/GenBank/DDBJ databases">
        <title>Draft genome sequences of two oriental melons (Cucumis melo L. var makuwa).</title>
        <authorList>
            <person name="Kwon S.-Y."/>
        </authorList>
    </citation>
    <scope>NUCLEOTIDE SEQUENCE [LARGE SCALE GENOMIC DNA]</scope>
    <source>
        <strain evidence="3">cv. SW 3</strain>
        <tissue evidence="2">Leaf</tissue>
    </source>
</reference>
<dbReference type="GO" id="GO:0008233">
    <property type="term" value="F:peptidase activity"/>
    <property type="evidence" value="ECO:0007669"/>
    <property type="project" value="UniProtKB-KW"/>
</dbReference>
<dbReference type="Pfam" id="PF08284">
    <property type="entry name" value="RVP_2"/>
    <property type="match status" value="1"/>
</dbReference>
<gene>
    <name evidence="2" type="ORF">E6C27_scaffold511G001370</name>
</gene>
<evidence type="ECO:0000313" key="2">
    <source>
        <dbReference type="EMBL" id="KAA0051180.1"/>
    </source>
</evidence>
<feature type="signal peptide" evidence="1">
    <location>
        <begin position="1"/>
        <end position="19"/>
    </location>
</feature>